<dbReference type="InterPro" id="IPR023393">
    <property type="entry name" value="START-like_dom_sf"/>
</dbReference>
<accession>A0A1G5PJA6</accession>
<dbReference type="CDD" id="cd07812">
    <property type="entry name" value="SRPBCC"/>
    <property type="match status" value="1"/>
</dbReference>
<dbReference type="AlphaFoldDB" id="A0A1G5PJA6"/>
<dbReference type="Proteomes" id="UP000198767">
    <property type="component" value="Unassembled WGS sequence"/>
</dbReference>
<evidence type="ECO:0000313" key="2">
    <source>
        <dbReference type="Proteomes" id="UP000198767"/>
    </source>
</evidence>
<dbReference type="OrthoDB" id="7860307at2"/>
<proteinExistence type="predicted"/>
<gene>
    <name evidence="1" type="ORF">SAMN04488118_101111</name>
</gene>
<protein>
    <submittedName>
        <fullName evidence="1">Carbon monoxide dehydrogenase subunit G</fullName>
    </submittedName>
</protein>
<name>A0A1G5PJA6_9RHOB</name>
<sequence>MDLSTQEDVEAPIAQVFGALSDFEVVERTATRRGVDVVRRGGAGGAELGMGWDISFQLRGKDRNATMELVGYEPSTLIAIEGDGGGITGRFDIELIELSPSRTRIVVRTTLGAKTLPGRLLLQSMKLARGRIAQKYAQRISEYVELIESKLVNMA</sequence>
<keyword evidence="2" id="KW-1185">Reference proteome</keyword>
<dbReference type="RefSeq" id="WP_090214673.1">
    <property type="nucleotide sequence ID" value="NZ_FMWG01000001.1"/>
</dbReference>
<dbReference type="STRING" id="1156985.SAMN04488118_101111"/>
<organism evidence="1 2">
    <name type="scientific">Epibacterium ulvae</name>
    <dbReference type="NCBI Taxonomy" id="1156985"/>
    <lineage>
        <taxon>Bacteria</taxon>
        <taxon>Pseudomonadati</taxon>
        <taxon>Pseudomonadota</taxon>
        <taxon>Alphaproteobacteria</taxon>
        <taxon>Rhodobacterales</taxon>
        <taxon>Roseobacteraceae</taxon>
        <taxon>Epibacterium</taxon>
    </lineage>
</organism>
<dbReference type="SUPFAM" id="SSF55961">
    <property type="entry name" value="Bet v1-like"/>
    <property type="match status" value="1"/>
</dbReference>
<dbReference type="EMBL" id="FMWG01000001">
    <property type="protein sequence ID" value="SCZ49574.1"/>
    <property type="molecule type" value="Genomic_DNA"/>
</dbReference>
<reference evidence="1 2" key="1">
    <citation type="submission" date="2016-10" db="EMBL/GenBank/DDBJ databases">
        <authorList>
            <person name="de Groot N.N."/>
        </authorList>
    </citation>
    <scope>NUCLEOTIDE SEQUENCE [LARGE SCALE GENOMIC DNA]</scope>
    <source>
        <strain evidence="1 2">U95</strain>
    </source>
</reference>
<dbReference type="Gene3D" id="3.30.530.20">
    <property type="match status" value="1"/>
</dbReference>
<evidence type="ECO:0000313" key="1">
    <source>
        <dbReference type="EMBL" id="SCZ49574.1"/>
    </source>
</evidence>